<feature type="compositionally biased region" description="Basic residues" evidence="7">
    <location>
        <begin position="177"/>
        <end position="190"/>
    </location>
</feature>
<evidence type="ECO:0000259" key="9">
    <source>
        <dbReference type="Pfam" id="PF24419"/>
    </source>
</evidence>
<dbReference type="EMBL" id="JACEEZ010024342">
    <property type="protein sequence ID" value="KAG0710295.1"/>
    <property type="molecule type" value="Genomic_DNA"/>
</dbReference>
<feature type="domain" description="Clp1 P-loop" evidence="8">
    <location>
        <begin position="390"/>
        <end position="529"/>
    </location>
</feature>
<feature type="compositionally biased region" description="Basic residues" evidence="7">
    <location>
        <begin position="89"/>
        <end position="101"/>
    </location>
</feature>
<feature type="compositionally biased region" description="Basic and acidic residues" evidence="7">
    <location>
        <begin position="191"/>
        <end position="200"/>
    </location>
</feature>
<evidence type="ECO:0000256" key="2">
    <source>
        <dbReference type="ARBA" id="ARBA00022679"/>
    </source>
</evidence>
<dbReference type="Pfam" id="PF24419">
    <property type="entry name" value="Cupin_NOL9"/>
    <property type="match status" value="1"/>
</dbReference>
<dbReference type="GO" id="GO:0000448">
    <property type="term" value="P:cleavage in ITS2 between 5.8S rRNA and LSU-rRNA of tricistronic rRNA transcript (SSU-rRNA, 5.8S rRNA, LSU-rRNA)"/>
    <property type="evidence" value="ECO:0007669"/>
    <property type="project" value="TreeGrafter"/>
</dbReference>
<dbReference type="Pfam" id="PF16575">
    <property type="entry name" value="CLP1_P"/>
    <property type="match status" value="1"/>
</dbReference>
<keyword evidence="11" id="KW-1185">Reference proteome</keyword>
<protein>
    <recommendedName>
        <fullName evidence="6">Polynucleotide 5'-hydroxyl-kinase NOL9</fullName>
    </recommendedName>
</protein>
<dbReference type="AlphaFoldDB" id="A0A8J5CEX0"/>
<dbReference type="InterPro" id="IPR045116">
    <property type="entry name" value="Clp1/Grc3"/>
</dbReference>
<evidence type="ECO:0000256" key="1">
    <source>
        <dbReference type="ARBA" id="ARBA00011003"/>
    </source>
</evidence>
<keyword evidence="3" id="KW-0547">Nucleotide-binding</keyword>
<feature type="compositionally biased region" description="Basic and acidic residues" evidence="7">
    <location>
        <begin position="10"/>
        <end position="19"/>
    </location>
</feature>
<dbReference type="InterPro" id="IPR057573">
    <property type="entry name" value="NOL9_N"/>
</dbReference>
<keyword evidence="2" id="KW-0808">Transferase</keyword>
<feature type="domain" description="NOL9 N-terminal" evidence="9">
    <location>
        <begin position="219"/>
        <end position="278"/>
    </location>
</feature>
<dbReference type="GO" id="GO:0051731">
    <property type="term" value="F:polynucleotide 5'-hydroxyl-kinase activity"/>
    <property type="evidence" value="ECO:0007669"/>
    <property type="project" value="InterPro"/>
</dbReference>
<dbReference type="Gene3D" id="3.40.50.300">
    <property type="entry name" value="P-loop containing nucleotide triphosphate hydrolases"/>
    <property type="match status" value="1"/>
</dbReference>
<reference evidence="10" key="1">
    <citation type="submission" date="2020-07" db="EMBL/GenBank/DDBJ databases">
        <title>The High-quality genome of the commercially important snow crab, Chionoecetes opilio.</title>
        <authorList>
            <person name="Jeong J.-H."/>
            <person name="Ryu S."/>
        </authorList>
    </citation>
    <scope>NUCLEOTIDE SEQUENCE</scope>
    <source>
        <strain evidence="10">MADBK_172401_WGS</strain>
        <tissue evidence="10">Digestive gland</tissue>
    </source>
</reference>
<keyword evidence="5" id="KW-0067">ATP-binding</keyword>
<evidence type="ECO:0000256" key="3">
    <source>
        <dbReference type="ARBA" id="ARBA00022741"/>
    </source>
</evidence>
<accession>A0A8J5CEX0</accession>
<feature type="region of interest" description="Disordered" evidence="7">
    <location>
        <begin position="1"/>
        <end position="129"/>
    </location>
</feature>
<proteinExistence type="inferred from homology"/>
<organism evidence="10 11">
    <name type="scientific">Chionoecetes opilio</name>
    <name type="common">Atlantic snow crab</name>
    <name type="synonym">Cancer opilio</name>
    <dbReference type="NCBI Taxonomy" id="41210"/>
    <lineage>
        <taxon>Eukaryota</taxon>
        <taxon>Metazoa</taxon>
        <taxon>Ecdysozoa</taxon>
        <taxon>Arthropoda</taxon>
        <taxon>Crustacea</taxon>
        <taxon>Multicrustacea</taxon>
        <taxon>Malacostraca</taxon>
        <taxon>Eumalacostraca</taxon>
        <taxon>Eucarida</taxon>
        <taxon>Decapoda</taxon>
        <taxon>Pleocyemata</taxon>
        <taxon>Brachyura</taxon>
        <taxon>Eubrachyura</taxon>
        <taxon>Majoidea</taxon>
        <taxon>Majidae</taxon>
        <taxon>Chionoecetes</taxon>
    </lineage>
</organism>
<feature type="compositionally biased region" description="Polar residues" evidence="7">
    <location>
        <begin position="55"/>
        <end position="81"/>
    </location>
</feature>
<dbReference type="GO" id="GO:0005634">
    <property type="term" value="C:nucleus"/>
    <property type="evidence" value="ECO:0007669"/>
    <property type="project" value="TreeGrafter"/>
</dbReference>
<name>A0A8J5CEX0_CHIOP</name>
<evidence type="ECO:0000313" key="10">
    <source>
        <dbReference type="EMBL" id="KAG0710295.1"/>
    </source>
</evidence>
<evidence type="ECO:0000259" key="8">
    <source>
        <dbReference type="Pfam" id="PF16575"/>
    </source>
</evidence>
<dbReference type="PANTHER" id="PTHR12755:SF3">
    <property type="entry name" value="POLYNUCLEOTIDE 5'-HYDROXYL-KINASE NOL9"/>
    <property type="match status" value="1"/>
</dbReference>
<dbReference type="InterPro" id="IPR027417">
    <property type="entry name" value="P-loop_NTPase"/>
</dbReference>
<dbReference type="Proteomes" id="UP000770661">
    <property type="component" value="Unassembled WGS sequence"/>
</dbReference>
<feature type="region of interest" description="Disordered" evidence="7">
    <location>
        <begin position="143"/>
        <end position="200"/>
    </location>
</feature>
<sequence>MFSAKLIQKQVEKDTRTPDSKSSNTPKKKKKNVKGGAKADTTKKKNRHPLRSIAASDQTPAQTDVNSNKVMLYTHTRSIATDRQPASHKVTKIKKKRRARKDTKAKTDPGVGEITEGVDKPGSTDLPALYTEGEWGGKYKWEKSASESDSISPLDYTASPKTAMEQSSDSEHSTTGTKHKRRSNASRHNARNSDREDRDDKEARAILKLVGECLAVTKTERGSVVAALAPDTTLYLQGCVVVCPLLGSAEVLGYNLQQGQSQPLYSLPSCSLLGVTALAGVQVDPSHPSLQGLPPPWLEGLAKKNSQVMLLEVRRYSSPCVDFLVKAGSGFLGQCREWQEPWHAVGASTVTRGNCHKNRIIHILPEWKEAAQTVAMNWKCGAVPRVVVGGGKGVGKSTFFKYLANSLLSAQPDGPHPGVLCLDLDPGQPELSMPTSLSLTRLTKPLLGPPYTHDLQGLSDHRTHVLVGDVSPQFVVHRYVDAVAALCREVDDGVPLLVNTMGWTQGTGLGLMLDVLRLVRPSHLMQIQDRMAKRNFPFPLEGSAVSRAKGGITTRAGDCEMHYSLTLLPSGGQRGPAMHMAQPRALREMRVLAEAGRVVQRGRRVTLPWSSLALHVCGEQVPRNRILQALNAQLVALCHLDDPSSLHSLHQDLPQVLAPHARFGAVVGWGVVTAMDPLTRTLQLATDLPLEQVTREVGALVMPRMHLPVSFYKQFCVGKGPFLGGVSREGAGRLRVGRHIKPRGRRD</sequence>
<evidence type="ECO:0000313" key="11">
    <source>
        <dbReference type="Proteomes" id="UP000770661"/>
    </source>
</evidence>
<dbReference type="SUPFAM" id="SSF52540">
    <property type="entry name" value="P-loop containing nucleoside triphosphate hydrolases"/>
    <property type="match status" value="1"/>
</dbReference>
<dbReference type="InterPro" id="IPR032319">
    <property type="entry name" value="CLP1_P"/>
</dbReference>
<comment type="caution">
    <text evidence="10">The sequence shown here is derived from an EMBL/GenBank/DDBJ whole genome shotgun (WGS) entry which is preliminary data.</text>
</comment>
<keyword evidence="4" id="KW-0418">Kinase</keyword>
<comment type="similarity">
    <text evidence="1">Belongs to the Clp1 family. NOL9/GRC3 subfamily.</text>
</comment>
<evidence type="ECO:0000256" key="5">
    <source>
        <dbReference type="ARBA" id="ARBA00022840"/>
    </source>
</evidence>
<dbReference type="OrthoDB" id="2405412at2759"/>
<dbReference type="GO" id="GO:0005524">
    <property type="term" value="F:ATP binding"/>
    <property type="evidence" value="ECO:0007669"/>
    <property type="project" value="UniProtKB-KW"/>
</dbReference>
<gene>
    <name evidence="10" type="primary">Nol9</name>
    <name evidence="10" type="ORF">GWK47_023118</name>
</gene>
<evidence type="ECO:0000256" key="4">
    <source>
        <dbReference type="ARBA" id="ARBA00022777"/>
    </source>
</evidence>
<dbReference type="PANTHER" id="PTHR12755">
    <property type="entry name" value="CLEAVAGE/POLYADENYLATION FACTOR IA SUBUNIT CLP1P"/>
    <property type="match status" value="1"/>
</dbReference>
<evidence type="ECO:0000256" key="6">
    <source>
        <dbReference type="ARBA" id="ARBA00071212"/>
    </source>
</evidence>
<evidence type="ECO:0000256" key="7">
    <source>
        <dbReference type="SAM" id="MobiDB-lite"/>
    </source>
</evidence>